<gene>
    <name evidence="1" type="ORF">SAMN05192562_107128</name>
</gene>
<organism evidence="1 2">
    <name type="scientific">Kosakonia arachidis</name>
    <dbReference type="NCBI Taxonomy" id="551989"/>
    <lineage>
        <taxon>Bacteria</taxon>
        <taxon>Pseudomonadati</taxon>
        <taxon>Pseudomonadota</taxon>
        <taxon>Gammaproteobacteria</taxon>
        <taxon>Enterobacterales</taxon>
        <taxon>Enterobacteriaceae</taxon>
        <taxon>Kosakonia</taxon>
    </lineage>
</organism>
<protein>
    <submittedName>
        <fullName evidence="1">Type VI secretion system protein ImpH</fullName>
    </submittedName>
</protein>
<dbReference type="NCBIfam" id="TIGR03347">
    <property type="entry name" value="VI_chp_1"/>
    <property type="match status" value="1"/>
</dbReference>
<reference evidence="2" key="1">
    <citation type="submission" date="2016-10" db="EMBL/GenBank/DDBJ databases">
        <authorList>
            <person name="Varghese N."/>
            <person name="Submissions S."/>
        </authorList>
    </citation>
    <scope>NUCLEOTIDE SEQUENCE [LARGE SCALE GENOMIC DNA]</scope>
    <source>
        <strain evidence="2">Ah-143</strain>
    </source>
</reference>
<dbReference type="OrthoDB" id="1523296at2"/>
<evidence type="ECO:0000313" key="1">
    <source>
        <dbReference type="EMBL" id="SFU16300.1"/>
    </source>
</evidence>
<dbReference type="Proteomes" id="UP000199187">
    <property type="component" value="Unassembled WGS sequence"/>
</dbReference>
<keyword evidence="2" id="KW-1185">Reference proteome</keyword>
<dbReference type="AlphaFoldDB" id="A0A1I7DX76"/>
<dbReference type="RefSeq" id="WP_090125404.1">
    <property type="nucleotide sequence ID" value="NZ_CP045300.1"/>
</dbReference>
<dbReference type="Pfam" id="PF06996">
    <property type="entry name" value="T6SS_TssG"/>
    <property type="match status" value="1"/>
</dbReference>
<evidence type="ECO:0000313" key="2">
    <source>
        <dbReference type="Proteomes" id="UP000199187"/>
    </source>
</evidence>
<proteinExistence type="predicted"/>
<dbReference type="PANTHER" id="PTHR35564">
    <property type="match status" value="1"/>
</dbReference>
<dbReference type="InterPro" id="IPR010732">
    <property type="entry name" value="T6SS_TssG-like"/>
</dbReference>
<accession>A0A1I7DX76</accession>
<name>A0A1I7DX76_9ENTR</name>
<dbReference type="PANTHER" id="PTHR35564:SF4">
    <property type="entry name" value="CYTOPLASMIC PROTEIN"/>
    <property type="match status" value="1"/>
</dbReference>
<dbReference type="EMBL" id="FPAU01000007">
    <property type="protein sequence ID" value="SFU16300.1"/>
    <property type="molecule type" value="Genomic_DNA"/>
</dbReference>
<sequence>MALIPLISKFNFYQQIRLLLRTLRDGEKTDEALLDEALHLTSTLSLNAPEGDVESLYQTAPDQPLTLTAFHHGLTGAMGALPAVYTEWLIERQHRYSDGSARAFFDLFGHRLYCLDYLAWQKNHLYALAESTGSSPLNMAILALTGLTNEAPFPAMVNHAALFAAPVRSMVNLERWLSQLFAVPAQVIPFTGGWRSVSDEERCQLGNAQHRLETAPMLGSARREAHAHFDVLLGPMSVASSRRFIPQGAAWQDLWAQIRNYVGPVMDFSISLLISRSSIGASPLGTCALGVDFCLGSSAGTYLHKVQKPAPVF</sequence>